<accession>U2P7Q3</accession>
<comment type="caution">
    <text evidence="1">The sequence shown here is derived from an EMBL/GenBank/DDBJ whole genome shotgun (WGS) entry which is preliminary data.</text>
</comment>
<organism evidence="1 2">
    <name type="scientific">Segatella baroniae F0067</name>
    <dbReference type="NCBI Taxonomy" id="1115809"/>
    <lineage>
        <taxon>Bacteria</taxon>
        <taxon>Pseudomonadati</taxon>
        <taxon>Bacteroidota</taxon>
        <taxon>Bacteroidia</taxon>
        <taxon>Bacteroidales</taxon>
        <taxon>Prevotellaceae</taxon>
        <taxon>Segatella</taxon>
    </lineage>
</organism>
<dbReference type="AlphaFoldDB" id="U2P7Q3"/>
<evidence type="ECO:0000313" key="2">
    <source>
        <dbReference type="Proteomes" id="UP000016648"/>
    </source>
</evidence>
<dbReference type="Pfam" id="PF20186">
    <property type="entry name" value="DUF6549"/>
    <property type="match status" value="1"/>
</dbReference>
<protein>
    <submittedName>
        <fullName evidence="1">Uncharacterized protein</fullName>
    </submittedName>
</protein>
<dbReference type="PATRIC" id="fig|1115809.3.peg.271"/>
<gene>
    <name evidence="1" type="ORF">HMPREF9135_0452</name>
</gene>
<keyword evidence="2" id="KW-1185">Reference proteome</keyword>
<sequence length="203" mass="22076">MRIEIIAAKAAVIAILAVVLVSAVRSCRSLQVDRKRLLQNQSVLLHNGQVEIGQTRDGRSRASVPAVTLRPRELVNGADALPRVARSMGVRPSRVRSAATIVAVTSASVAAPSSSASGVAGDTVSRLSPPLSWSDPWITVSASIRRDSVSVTFQSSDTLDIVVHRIPRRFLFFRFGCKGVRMDVSSRNPHTRLVYARYYQLAD</sequence>
<dbReference type="EMBL" id="AWEY01000007">
    <property type="protein sequence ID" value="ERK40186.1"/>
    <property type="molecule type" value="Genomic_DNA"/>
</dbReference>
<name>U2P7Q3_9BACT</name>
<dbReference type="Proteomes" id="UP000016648">
    <property type="component" value="Unassembled WGS sequence"/>
</dbReference>
<dbReference type="InterPro" id="IPR046679">
    <property type="entry name" value="DUF6549"/>
</dbReference>
<reference evidence="1 2" key="1">
    <citation type="submission" date="2013-08" db="EMBL/GenBank/DDBJ databases">
        <authorList>
            <person name="Durkin A.S."/>
            <person name="Haft D.R."/>
            <person name="McCorrison J."/>
            <person name="Torralba M."/>
            <person name="Gillis M."/>
            <person name="Haft D.H."/>
            <person name="Methe B."/>
            <person name="Sutton G."/>
            <person name="Nelson K.E."/>
        </authorList>
    </citation>
    <scope>NUCLEOTIDE SEQUENCE [LARGE SCALE GENOMIC DNA]</scope>
    <source>
        <strain evidence="1 2">F0067</strain>
    </source>
</reference>
<proteinExistence type="predicted"/>
<dbReference type="RefSeq" id="WP_021588684.1">
    <property type="nucleotide sequence ID" value="NZ_AWEY01000007.1"/>
</dbReference>
<evidence type="ECO:0000313" key="1">
    <source>
        <dbReference type="EMBL" id="ERK40186.1"/>
    </source>
</evidence>